<dbReference type="HOGENOM" id="CLU_083287_15_4_7"/>
<dbReference type="GO" id="GO:0003700">
    <property type="term" value="F:DNA-binding transcription factor activity"/>
    <property type="evidence" value="ECO:0007669"/>
    <property type="project" value="InterPro"/>
</dbReference>
<reference evidence="5 6" key="1">
    <citation type="journal article" date="2007" name="Nat. Biotechnol.">
        <title>Complete genome sequence of the myxobacterium Sorangium cellulosum.</title>
        <authorList>
            <person name="Schneiker S."/>
            <person name="Perlova O."/>
            <person name="Kaiser O."/>
            <person name="Gerth K."/>
            <person name="Alici A."/>
            <person name="Altmeyer M.O."/>
            <person name="Bartels D."/>
            <person name="Bekel T."/>
            <person name="Beyer S."/>
            <person name="Bode E."/>
            <person name="Bode H.B."/>
            <person name="Bolten C.J."/>
            <person name="Choudhuri J.V."/>
            <person name="Doss S."/>
            <person name="Elnakady Y.A."/>
            <person name="Frank B."/>
            <person name="Gaigalat L."/>
            <person name="Goesmann A."/>
            <person name="Groeger C."/>
            <person name="Gross F."/>
            <person name="Jelsbak L."/>
            <person name="Jelsbak L."/>
            <person name="Kalinowski J."/>
            <person name="Kegler C."/>
            <person name="Knauber T."/>
            <person name="Konietzny S."/>
            <person name="Kopp M."/>
            <person name="Krause L."/>
            <person name="Krug D."/>
            <person name="Linke B."/>
            <person name="Mahmud T."/>
            <person name="Martinez-Arias R."/>
            <person name="McHardy A.C."/>
            <person name="Merai M."/>
            <person name="Meyer F."/>
            <person name="Mormann S."/>
            <person name="Munoz-Dorado J."/>
            <person name="Perez J."/>
            <person name="Pradella S."/>
            <person name="Rachid S."/>
            <person name="Raddatz G."/>
            <person name="Rosenau F."/>
            <person name="Rueckert C."/>
            <person name="Sasse F."/>
            <person name="Scharfe M."/>
            <person name="Schuster S.C."/>
            <person name="Suen G."/>
            <person name="Treuner-Lange A."/>
            <person name="Velicer G.J."/>
            <person name="Vorholter F.-J."/>
            <person name="Weissman K.J."/>
            <person name="Welch R.D."/>
            <person name="Wenzel S.C."/>
            <person name="Whitworth D.E."/>
            <person name="Wilhelm S."/>
            <person name="Wittmann C."/>
            <person name="Bloecker H."/>
            <person name="Puehler A."/>
            <person name="Mueller R."/>
        </authorList>
    </citation>
    <scope>NUCLEOTIDE SEQUENCE [LARGE SCALE GENOMIC DNA]</scope>
    <source>
        <strain evidence="6">So ce56</strain>
    </source>
</reference>
<dbReference type="SUPFAM" id="SSF46785">
    <property type="entry name" value="Winged helix' DNA-binding domain"/>
    <property type="match status" value="1"/>
</dbReference>
<keyword evidence="3" id="KW-0804">Transcription</keyword>
<dbReference type="STRING" id="448385.sce6390"/>
<keyword evidence="2" id="KW-0238">DNA-binding</keyword>
<proteinExistence type="predicted"/>
<dbReference type="InterPro" id="IPR036388">
    <property type="entry name" value="WH-like_DNA-bd_sf"/>
</dbReference>
<dbReference type="InterPro" id="IPR039422">
    <property type="entry name" value="MarR/SlyA-like"/>
</dbReference>
<dbReference type="PROSITE" id="PS01117">
    <property type="entry name" value="HTH_MARR_1"/>
    <property type="match status" value="1"/>
</dbReference>
<name>A9GKA7_SORC5</name>
<dbReference type="AlphaFoldDB" id="A9GKA7"/>
<evidence type="ECO:0000313" key="5">
    <source>
        <dbReference type="EMBL" id="CAN96557.1"/>
    </source>
</evidence>
<dbReference type="InterPro" id="IPR023187">
    <property type="entry name" value="Tscrpt_reg_MarR-type_CS"/>
</dbReference>
<evidence type="ECO:0000313" key="6">
    <source>
        <dbReference type="Proteomes" id="UP000002139"/>
    </source>
</evidence>
<feature type="domain" description="HTH marR-type" evidence="4">
    <location>
        <begin position="33"/>
        <end position="169"/>
    </location>
</feature>
<dbReference type="PANTHER" id="PTHR33164">
    <property type="entry name" value="TRANSCRIPTIONAL REGULATOR, MARR FAMILY"/>
    <property type="match status" value="1"/>
</dbReference>
<dbReference type="GO" id="GO:0003677">
    <property type="term" value="F:DNA binding"/>
    <property type="evidence" value="ECO:0007669"/>
    <property type="project" value="UniProtKB-KW"/>
</dbReference>
<accession>A9GKA7</accession>
<evidence type="ECO:0000256" key="3">
    <source>
        <dbReference type="ARBA" id="ARBA00023163"/>
    </source>
</evidence>
<gene>
    <name evidence="5" type="ordered locus">sce6390</name>
</gene>
<keyword evidence="1" id="KW-0805">Transcription regulation</keyword>
<dbReference type="InterPro" id="IPR011991">
    <property type="entry name" value="ArsR-like_HTH"/>
</dbReference>
<evidence type="ECO:0000256" key="2">
    <source>
        <dbReference type="ARBA" id="ARBA00023125"/>
    </source>
</evidence>
<dbReference type="CDD" id="cd00090">
    <property type="entry name" value="HTH_ARSR"/>
    <property type="match status" value="1"/>
</dbReference>
<dbReference type="eggNOG" id="COG1846">
    <property type="taxonomic scope" value="Bacteria"/>
</dbReference>
<sequence length="181" mass="20210">MDRVSNMCTVHIVAPSEASREFVQNTRITKKKLRELHGAMVDLVALMNQPQRDQALLAEAGISLDRALFPLLVGIERFGPIGVVDLSDRAGRDYTTVSRQVAKLESLGLIERRPSPADRRIHEAVITDKGRQMTDALDAARQRLAAPVLAKWSEEDFSDLVRLMRRFVDDLMTPSSGTDKT</sequence>
<dbReference type="KEGG" id="scl:sce6390"/>
<dbReference type="PRINTS" id="PR00598">
    <property type="entry name" value="HTHMARR"/>
</dbReference>
<dbReference type="InterPro" id="IPR036390">
    <property type="entry name" value="WH_DNA-bd_sf"/>
</dbReference>
<evidence type="ECO:0000259" key="4">
    <source>
        <dbReference type="PROSITE" id="PS50995"/>
    </source>
</evidence>
<organism evidence="5 6">
    <name type="scientific">Sorangium cellulosum (strain So ce56)</name>
    <name type="common">Polyangium cellulosum (strain So ce56)</name>
    <dbReference type="NCBI Taxonomy" id="448385"/>
    <lineage>
        <taxon>Bacteria</taxon>
        <taxon>Pseudomonadati</taxon>
        <taxon>Myxococcota</taxon>
        <taxon>Polyangia</taxon>
        <taxon>Polyangiales</taxon>
        <taxon>Polyangiaceae</taxon>
        <taxon>Sorangium</taxon>
    </lineage>
</organism>
<dbReference type="Proteomes" id="UP000002139">
    <property type="component" value="Chromosome"/>
</dbReference>
<dbReference type="EMBL" id="AM746676">
    <property type="protein sequence ID" value="CAN96557.1"/>
    <property type="molecule type" value="Genomic_DNA"/>
</dbReference>
<dbReference type="Gene3D" id="1.10.10.10">
    <property type="entry name" value="Winged helix-like DNA-binding domain superfamily/Winged helix DNA-binding domain"/>
    <property type="match status" value="1"/>
</dbReference>
<keyword evidence="6" id="KW-1185">Reference proteome</keyword>
<dbReference type="InterPro" id="IPR000835">
    <property type="entry name" value="HTH_MarR-typ"/>
</dbReference>
<dbReference type="Pfam" id="PF01047">
    <property type="entry name" value="MarR"/>
    <property type="match status" value="1"/>
</dbReference>
<dbReference type="PANTHER" id="PTHR33164:SF57">
    <property type="entry name" value="MARR-FAMILY TRANSCRIPTIONAL REGULATOR"/>
    <property type="match status" value="1"/>
</dbReference>
<protein>
    <submittedName>
        <fullName evidence="5">Transcriptional regulator, MarR family</fullName>
    </submittedName>
</protein>
<evidence type="ECO:0000256" key="1">
    <source>
        <dbReference type="ARBA" id="ARBA00023015"/>
    </source>
</evidence>
<dbReference type="SMART" id="SM00347">
    <property type="entry name" value="HTH_MARR"/>
    <property type="match status" value="1"/>
</dbReference>
<dbReference type="PROSITE" id="PS50995">
    <property type="entry name" value="HTH_MARR_2"/>
    <property type="match status" value="1"/>
</dbReference>
<dbReference type="GO" id="GO:0006950">
    <property type="term" value="P:response to stress"/>
    <property type="evidence" value="ECO:0007669"/>
    <property type="project" value="TreeGrafter"/>
</dbReference>